<dbReference type="GO" id="GO:0008410">
    <property type="term" value="F:CoA-transferase activity"/>
    <property type="evidence" value="ECO:0007669"/>
    <property type="project" value="InterPro"/>
</dbReference>
<name>A0A5E4SF68_9BURK</name>
<dbReference type="PANTHER" id="PTHR13707:SF57">
    <property type="entry name" value="SUCCINYL-COA:3-KETOACID COENZYME A TRANSFERASE SUBUNIT B-RELATED"/>
    <property type="match status" value="1"/>
</dbReference>
<organism evidence="1 2">
    <name type="scientific">Pandoraea pneumonica</name>
    <dbReference type="NCBI Taxonomy" id="2508299"/>
    <lineage>
        <taxon>Bacteria</taxon>
        <taxon>Pseudomonadati</taxon>
        <taxon>Pseudomonadota</taxon>
        <taxon>Betaproteobacteria</taxon>
        <taxon>Burkholderiales</taxon>
        <taxon>Burkholderiaceae</taxon>
        <taxon>Pandoraea</taxon>
    </lineage>
</organism>
<dbReference type="OrthoDB" id="9777193at2"/>
<dbReference type="SUPFAM" id="SSF100950">
    <property type="entry name" value="NagB/RpiA/CoA transferase-like"/>
    <property type="match status" value="1"/>
</dbReference>
<dbReference type="EMBL" id="CABPSK010000001">
    <property type="protein sequence ID" value="VVD73945.1"/>
    <property type="molecule type" value="Genomic_DNA"/>
</dbReference>
<protein>
    <submittedName>
        <fullName evidence="1">CoA-transferase</fullName>
    </submittedName>
</protein>
<keyword evidence="2" id="KW-1185">Reference proteome</keyword>
<accession>A0A5E4SF68</accession>
<dbReference type="InterPro" id="IPR037171">
    <property type="entry name" value="NagB/RpiA_transferase-like"/>
</dbReference>
<dbReference type="RefSeq" id="WP_150678129.1">
    <property type="nucleotide sequence ID" value="NZ_CABPSK010000001.1"/>
</dbReference>
<dbReference type="AlphaFoldDB" id="A0A5E4SF68"/>
<dbReference type="Gene3D" id="3.30.30.40">
    <property type="match status" value="1"/>
</dbReference>
<proteinExistence type="predicted"/>
<dbReference type="Pfam" id="PF01144">
    <property type="entry name" value="CoA_trans"/>
    <property type="match status" value="1"/>
</dbReference>
<dbReference type="InterPro" id="IPR004165">
    <property type="entry name" value="CoA_trans_fam_I"/>
</dbReference>
<evidence type="ECO:0000313" key="2">
    <source>
        <dbReference type="Proteomes" id="UP000366945"/>
    </source>
</evidence>
<dbReference type="Gene3D" id="3.40.1080.10">
    <property type="entry name" value="Glutaconate Coenzyme A-transferase"/>
    <property type="match status" value="1"/>
</dbReference>
<sequence>MDKLMTAAQAVAHIQSGMTVGVGGWGPRRKPMALVRELLRSDVRDLTVVTYGGPEVGMLCAAGKVKRLVYGFVSLDAIPLEPYFRKAREAGAVEVSELDEGMLQWGLRAAGMRLPFLPTRVGLGTDIVTHNPHIKTIRSPYPDNELLLAMPAIALDVAMLHVNVADRLGNTQIHSPDPFFDDCFARAAERCFVSCEELEARIDLADPARTGDPRANGFERFWVTGVVHAPGGAHPTSCAPQYGWDMGHLKAYCASATETGGWDAYTANFLQGSEADYQQRVGGLEAIQALPQAAI</sequence>
<dbReference type="PANTHER" id="PTHR13707">
    <property type="entry name" value="KETOACID-COENZYME A TRANSFERASE"/>
    <property type="match status" value="1"/>
</dbReference>
<reference evidence="1 2" key="1">
    <citation type="submission" date="2019-08" db="EMBL/GenBank/DDBJ databases">
        <authorList>
            <person name="Peeters C."/>
        </authorList>
    </citation>
    <scope>NUCLEOTIDE SEQUENCE [LARGE SCALE GENOMIC DNA]</scope>
    <source>
        <strain evidence="1 2">LMG 31114</strain>
    </source>
</reference>
<keyword evidence="1" id="KW-0808">Transferase</keyword>
<evidence type="ECO:0000313" key="1">
    <source>
        <dbReference type="EMBL" id="VVD73945.1"/>
    </source>
</evidence>
<gene>
    <name evidence="1" type="ORF">PPN31114_00758</name>
</gene>
<dbReference type="GeneID" id="300402817"/>
<dbReference type="Proteomes" id="UP000366945">
    <property type="component" value="Unassembled WGS sequence"/>
</dbReference>
<dbReference type="SMART" id="SM00882">
    <property type="entry name" value="CoA_trans"/>
    <property type="match status" value="1"/>
</dbReference>